<keyword evidence="1" id="KW-0472">Membrane</keyword>
<gene>
    <name evidence="3" type="ORF">FPZ42_08365</name>
</gene>
<organism evidence="3 4">
    <name type="scientific">Mucilaginibacter achroorhodeus</name>
    <dbReference type="NCBI Taxonomy" id="2599294"/>
    <lineage>
        <taxon>Bacteria</taxon>
        <taxon>Pseudomonadati</taxon>
        <taxon>Bacteroidota</taxon>
        <taxon>Sphingobacteriia</taxon>
        <taxon>Sphingobacteriales</taxon>
        <taxon>Sphingobacteriaceae</taxon>
        <taxon>Mucilaginibacter</taxon>
    </lineage>
</organism>
<keyword evidence="1" id="KW-0812">Transmembrane</keyword>
<feature type="transmembrane region" description="Helical" evidence="1">
    <location>
        <begin position="37"/>
        <end position="58"/>
    </location>
</feature>
<dbReference type="Pfam" id="PF05569">
    <property type="entry name" value="Peptidase_M56"/>
    <property type="match status" value="1"/>
</dbReference>
<dbReference type="PANTHER" id="PTHR34978:SF3">
    <property type="entry name" value="SLR0241 PROTEIN"/>
    <property type="match status" value="1"/>
</dbReference>
<sequence length="609" mass="67975">MPALIIFLFKVNVALILFCAGYYLVLRPLTFYSLNRAYLVAAIIFASVYPYIDLTAFAERHSKLAKPVQVVIYNWQMPAREILDKPDYWQWATVLFWVGVVILGIRFIMQLFSLYMLYRNSIPQRINNHDVRVISGEAAPFSFWKSIYINPANHSGQDLDAILQHEQIHVNGWHTMDILLAEISCVFYWFNPGIWLMKKAVRENIEFITDRKVLNDGADSKRYQYSLVNVSFNNTTPGIVNHFNLSTIKKRIIMMNAKRSSKANLTRYAFVIPVVVCSLLVFTISKADVAKPLTIKLTNAIKPMTTAIKEAAKDAGITFTDTVPAKKFVTKRDTGNRKVTQVYLMKSDTVKKAAFVIKMDKEHSLDSMRIVVDGKRISKEEMAKLDPNKIAGVTIMKGDAAKAEAQTVSIITKDSEEGKAVMKNSAIENPITRITINGVAKDPAKLTDKEKELIARMPPTKGVVSNIVITQAGSATLANKGDQVIIDGKPAKNTIMIRLDSAKYKAEGTAKTSDVLILNDKPSTFGLQGAVGVQNYPATITLRNSFDKISDKVIVIDDKVASEKEMKKLSAYDIDSMSISRGNSSEAIEKYGEKAKNGIVYITTKKGKN</sequence>
<feature type="domain" description="Peptidase M56" evidence="2">
    <location>
        <begin position="144"/>
        <end position="255"/>
    </location>
</feature>
<dbReference type="PANTHER" id="PTHR34978">
    <property type="entry name" value="POSSIBLE SENSOR-TRANSDUCER PROTEIN BLAR"/>
    <property type="match status" value="1"/>
</dbReference>
<feature type="transmembrane region" description="Helical" evidence="1">
    <location>
        <begin position="265"/>
        <end position="284"/>
    </location>
</feature>
<dbReference type="InterPro" id="IPR008756">
    <property type="entry name" value="Peptidase_M56"/>
</dbReference>
<name>A0A563U6Q9_9SPHI</name>
<feature type="transmembrane region" description="Helical" evidence="1">
    <location>
        <begin position="94"/>
        <end position="118"/>
    </location>
</feature>
<dbReference type="AlphaFoldDB" id="A0A563U6Q9"/>
<accession>A0A563U6Q9</accession>
<proteinExistence type="predicted"/>
<dbReference type="OrthoDB" id="649093at2"/>
<dbReference type="EMBL" id="VOEI01000002">
    <property type="protein sequence ID" value="TWR27037.1"/>
    <property type="molecule type" value="Genomic_DNA"/>
</dbReference>
<dbReference type="CDD" id="cd07341">
    <property type="entry name" value="M56_BlaR1_MecR1_like"/>
    <property type="match status" value="1"/>
</dbReference>
<dbReference type="Proteomes" id="UP000318010">
    <property type="component" value="Unassembled WGS sequence"/>
</dbReference>
<comment type="caution">
    <text evidence="3">The sequence shown here is derived from an EMBL/GenBank/DDBJ whole genome shotgun (WGS) entry which is preliminary data.</text>
</comment>
<reference evidence="3 4" key="1">
    <citation type="submission" date="2019-07" db="EMBL/GenBank/DDBJ databases">
        <authorList>
            <person name="Kim J."/>
        </authorList>
    </citation>
    <scope>NUCLEOTIDE SEQUENCE [LARGE SCALE GENOMIC DNA]</scope>
    <source>
        <strain evidence="3 4">MJ1a</strain>
    </source>
</reference>
<keyword evidence="1" id="KW-1133">Transmembrane helix</keyword>
<dbReference type="RefSeq" id="WP_146270270.1">
    <property type="nucleotide sequence ID" value="NZ_VOEI01000002.1"/>
</dbReference>
<evidence type="ECO:0000256" key="1">
    <source>
        <dbReference type="SAM" id="Phobius"/>
    </source>
</evidence>
<evidence type="ECO:0000259" key="2">
    <source>
        <dbReference type="Pfam" id="PF05569"/>
    </source>
</evidence>
<feature type="transmembrane region" description="Helical" evidence="1">
    <location>
        <begin position="6"/>
        <end position="25"/>
    </location>
</feature>
<dbReference type="InterPro" id="IPR052173">
    <property type="entry name" value="Beta-lactam_resp_regulator"/>
</dbReference>
<protein>
    <recommendedName>
        <fullName evidence="2">Peptidase M56 domain-containing protein</fullName>
    </recommendedName>
</protein>
<evidence type="ECO:0000313" key="4">
    <source>
        <dbReference type="Proteomes" id="UP000318010"/>
    </source>
</evidence>
<keyword evidence="4" id="KW-1185">Reference proteome</keyword>
<evidence type="ECO:0000313" key="3">
    <source>
        <dbReference type="EMBL" id="TWR27037.1"/>
    </source>
</evidence>